<protein>
    <recommendedName>
        <fullName evidence="4">Pentapeptide repeat-containing protein</fullName>
    </recommendedName>
</protein>
<organism evidence="2 3">
    <name type="scientific">Streptosporangium lutulentum</name>
    <dbReference type="NCBI Taxonomy" id="1461250"/>
    <lineage>
        <taxon>Bacteria</taxon>
        <taxon>Bacillati</taxon>
        <taxon>Actinomycetota</taxon>
        <taxon>Actinomycetes</taxon>
        <taxon>Streptosporangiales</taxon>
        <taxon>Streptosporangiaceae</taxon>
        <taxon>Streptosporangium</taxon>
    </lineage>
</organism>
<dbReference type="EMBL" id="JAUSQU010000002">
    <property type="protein sequence ID" value="MDP9850245.1"/>
    <property type="molecule type" value="Genomic_DNA"/>
</dbReference>
<evidence type="ECO:0000256" key="1">
    <source>
        <dbReference type="SAM" id="MobiDB-lite"/>
    </source>
</evidence>
<evidence type="ECO:0008006" key="4">
    <source>
        <dbReference type="Google" id="ProtNLM"/>
    </source>
</evidence>
<dbReference type="Proteomes" id="UP001225356">
    <property type="component" value="Unassembled WGS sequence"/>
</dbReference>
<gene>
    <name evidence="2" type="ORF">J2853_009541</name>
</gene>
<keyword evidence="3" id="KW-1185">Reference proteome</keyword>
<sequence>MNLTGCRLRAAEFHGATFTGGARFVGARGLKAAGFEGVRLAPVPAGVERLWPDDWRAEDAGDGWQTLRLAAAGGDTAEDGPGAGPAGKPGG</sequence>
<accession>A0ABT9QU20</accession>
<name>A0ABT9QU20_9ACTN</name>
<proteinExistence type="predicted"/>
<evidence type="ECO:0000313" key="3">
    <source>
        <dbReference type="Proteomes" id="UP001225356"/>
    </source>
</evidence>
<dbReference type="RefSeq" id="WP_307569172.1">
    <property type="nucleotide sequence ID" value="NZ_JAUSQU010000002.1"/>
</dbReference>
<feature type="region of interest" description="Disordered" evidence="1">
    <location>
        <begin position="72"/>
        <end position="91"/>
    </location>
</feature>
<reference evidence="2 3" key="1">
    <citation type="submission" date="2023-07" db="EMBL/GenBank/DDBJ databases">
        <title>Sequencing the genomes of 1000 actinobacteria strains.</title>
        <authorList>
            <person name="Klenk H.-P."/>
        </authorList>
    </citation>
    <scope>NUCLEOTIDE SEQUENCE [LARGE SCALE GENOMIC DNA]</scope>
    <source>
        <strain evidence="2 3">DSM 46740</strain>
    </source>
</reference>
<comment type="caution">
    <text evidence="2">The sequence shown here is derived from an EMBL/GenBank/DDBJ whole genome shotgun (WGS) entry which is preliminary data.</text>
</comment>
<feature type="compositionally biased region" description="Gly residues" evidence="1">
    <location>
        <begin position="81"/>
        <end position="91"/>
    </location>
</feature>
<evidence type="ECO:0000313" key="2">
    <source>
        <dbReference type="EMBL" id="MDP9850245.1"/>
    </source>
</evidence>